<sequence length="31" mass="3735">MRTNLDKLVQETNVLIQQCFKCNWFVIIFSC</sequence>
<evidence type="ECO:0000313" key="1">
    <source>
        <dbReference type="EMBL" id="JAD68285.1"/>
    </source>
</evidence>
<reference evidence="1" key="2">
    <citation type="journal article" date="2015" name="Data Brief">
        <title>Shoot transcriptome of the giant reed, Arundo donax.</title>
        <authorList>
            <person name="Barrero R.A."/>
            <person name="Guerrero F.D."/>
            <person name="Moolhuijzen P."/>
            <person name="Goolsby J.A."/>
            <person name="Tidwell J."/>
            <person name="Bellgard S.E."/>
            <person name="Bellgard M.I."/>
        </authorList>
    </citation>
    <scope>NUCLEOTIDE SEQUENCE</scope>
    <source>
        <tissue evidence="1">Shoot tissue taken approximately 20 cm above the soil surface</tissue>
    </source>
</reference>
<dbReference type="EMBL" id="GBRH01229610">
    <property type="protein sequence ID" value="JAD68285.1"/>
    <property type="molecule type" value="Transcribed_RNA"/>
</dbReference>
<proteinExistence type="predicted"/>
<name>A0A0A9SZE6_ARUDO</name>
<accession>A0A0A9SZE6</accession>
<dbReference type="AlphaFoldDB" id="A0A0A9SZE6"/>
<protein>
    <submittedName>
        <fullName evidence="1">Uncharacterized protein</fullName>
    </submittedName>
</protein>
<reference evidence="1" key="1">
    <citation type="submission" date="2014-09" db="EMBL/GenBank/DDBJ databases">
        <authorList>
            <person name="Magalhaes I.L.F."/>
            <person name="Oliveira U."/>
            <person name="Santos F.R."/>
            <person name="Vidigal T.H.D.A."/>
            <person name="Brescovit A.D."/>
            <person name="Santos A.J."/>
        </authorList>
    </citation>
    <scope>NUCLEOTIDE SEQUENCE</scope>
    <source>
        <tissue evidence="1">Shoot tissue taken approximately 20 cm above the soil surface</tissue>
    </source>
</reference>
<organism evidence="1">
    <name type="scientific">Arundo donax</name>
    <name type="common">Giant reed</name>
    <name type="synonym">Donax arundinaceus</name>
    <dbReference type="NCBI Taxonomy" id="35708"/>
    <lineage>
        <taxon>Eukaryota</taxon>
        <taxon>Viridiplantae</taxon>
        <taxon>Streptophyta</taxon>
        <taxon>Embryophyta</taxon>
        <taxon>Tracheophyta</taxon>
        <taxon>Spermatophyta</taxon>
        <taxon>Magnoliopsida</taxon>
        <taxon>Liliopsida</taxon>
        <taxon>Poales</taxon>
        <taxon>Poaceae</taxon>
        <taxon>PACMAD clade</taxon>
        <taxon>Arundinoideae</taxon>
        <taxon>Arundineae</taxon>
        <taxon>Arundo</taxon>
    </lineage>
</organism>